<evidence type="ECO:0000313" key="2">
    <source>
        <dbReference type="Proteomes" id="UP000663844"/>
    </source>
</evidence>
<sequence length="117" mass="13435">MSEVIQRAIAKRDKDLRPNAEANDDGLIQCSTDGKYFFFMHEDNEPDMHKIIFSSYMEQIVKAVLGDTAYYTHSEIVVKRGEGDKDMSGRTAFAWHQDSGYVPYEHTPYLSCWCALT</sequence>
<dbReference type="Gene3D" id="2.60.120.620">
    <property type="entry name" value="q2cbj1_9rhob like domain"/>
    <property type="match status" value="1"/>
</dbReference>
<organism evidence="1 2">
    <name type="scientific">Adineta steineri</name>
    <dbReference type="NCBI Taxonomy" id="433720"/>
    <lineage>
        <taxon>Eukaryota</taxon>
        <taxon>Metazoa</taxon>
        <taxon>Spiralia</taxon>
        <taxon>Gnathifera</taxon>
        <taxon>Rotifera</taxon>
        <taxon>Eurotatoria</taxon>
        <taxon>Bdelloidea</taxon>
        <taxon>Adinetida</taxon>
        <taxon>Adinetidae</taxon>
        <taxon>Adineta</taxon>
    </lineage>
</organism>
<proteinExistence type="predicted"/>
<dbReference type="EMBL" id="CAJOAZ010020915">
    <property type="protein sequence ID" value="CAF4351006.1"/>
    <property type="molecule type" value="Genomic_DNA"/>
</dbReference>
<comment type="caution">
    <text evidence="1">The sequence shown here is derived from an EMBL/GenBank/DDBJ whole genome shotgun (WGS) entry which is preliminary data.</text>
</comment>
<evidence type="ECO:0000313" key="1">
    <source>
        <dbReference type="EMBL" id="CAF4351006.1"/>
    </source>
</evidence>
<name>A0A820L6C2_9BILA</name>
<reference evidence="1" key="1">
    <citation type="submission" date="2021-02" db="EMBL/GenBank/DDBJ databases">
        <authorList>
            <person name="Nowell W R."/>
        </authorList>
    </citation>
    <scope>NUCLEOTIDE SEQUENCE</scope>
</reference>
<feature type="non-terminal residue" evidence="1">
    <location>
        <position position="1"/>
    </location>
</feature>
<protein>
    <recommendedName>
        <fullName evidence="3">Phytanoyl-CoA dioxygenase</fullName>
    </recommendedName>
</protein>
<dbReference type="Proteomes" id="UP000663844">
    <property type="component" value="Unassembled WGS sequence"/>
</dbReference>
<dbReference type="AlphaFoldDB" id="A0A820L6C2"/>
<evidence type="ECO:0008006" key="3">
    <source>
        <dbReference type="Google" id="ProtNLM"/>
    </source>
</evidence>
<accession>A0A820L6C2</accession>
<gene>
    <name evidence="1" type="ORF">OXD698_LOCUS48771</name>
</gene>
<dbReference type="SUPFAM" id="SSF51197">
    <property type="entry name" value="Clavaminate synthase-like"/>
    <property type="match status" value="1"/>
</dbReference>